<protein>
    <recommendedName>
        <fullName evidence="3">Lipoprotein</fullName>
    </recommendedName>
</protein>
<dbReference type="RefSeq" id="WP_133944239.1">
    <property type="nucleotide sequence ID" value="NZ_SOEO01000002.1"/>
</dbReference>
<dbReference type="EMBL" id="SOEO01000002">
    <property type="protein sequence ID" value="TDX84216.1"/>
    <property type="molecule type" value="Genomic_DNA"/>
</dbReference>
<comment type="caution">
    <text evidence="1">The sequence shown here is derived from an EMBL/GenBank/DDBJ whole genome shotgun (WGS) entry which is preliminary data.</text>
</comment>
<evidence type="ECO:0000313" key="2">
    <source>
        <dbReference type="Proteomes" id="UP000295313"/>
    </source>
</evidence>
<keyword evidence="2" id="KW-1185">Reference proteome</keyword>
<evidence type="ECO:0000313" key="1">
    <source>
        <dbReference type="EMBL" id="TDX84216.1"/>
    </source>
</evidence>
<proteinExistence type="predicted"/>
<dbReference type="PROSITE" id="PS51257">
    <property type="entry name" value="PROKAR_LIPOPROTEIN"/>
    <property type="match status" value="1"/>
</dbReference>
<gene>
    <name evidence="1" type="ORF">B0I22_1819</name>
</gene>
<dbReference type="AlphaFoldDB" id="A0A4V3H2I2"/>
<dbReference type="Proteomes" id="UP000295313">
    <property type="component" value="Unassembled WGS sequence"/>
</dbReference>
<organism evidence="1 2">
    <name type="scientific">Epilithonimonas xixisoli</name>
    <dbReference type="NCBI Taxonomy" id="1476462"/>
    <lineage>
        <taxon>Bacteria</taxon>
        <taxon>Pseudomonadati</taxon>
        <taxon>Bacteroidota</taxon>
        <taxon>Flavobacteriia</taxon>
        <taxon>Flavobacteriales</taxon>
        <taxon>Weeksellaceae</taxon>
        <taxon>Chryseobacterium group</taxon>
        <taxon>Epilithonimonas</taxon>
    </lineage>
</organism>
<dbReference type="OrthoDB" id="1241134at2"/>
<evidence type="ECO:0008006" key="3">
    <source>
        <dbReference type="Google" id="ProtNLM"/>
    </source>
</evidence>
<reference evidence="1 2" key="1">
    <citation type="submission" date="2019-03" db="EMBL/GenBank/DDBJ databases">
        <title>Genomic Encyclopedia of Type Strains, Phase III (KMG-III): the genomes of soil and plant-associated and newly described type strains.</title>
        <authorList>
            <person name="Whitman W."/>
        </authorList>
    </citation>
    <scope>NUCLEOTIDE SEQUENCE [LARGE SCALE GENOMIC DNA]</scope>
    <source>
        <strain evidence="1 2">CGMCC 1.12802</strain>
    </source>
</reference>
<sequence length="254" mass="29540">MKKPLLFWKSILGIFGFLLLQSCSINTTNHYHSDKKISFATDIDMREAMEMMKSFMPDSLSQGSDFMKSDKYPRDWKNLYEIQKEEGKVSTNPDSIKILKKLFFKGNFTEDNFKGFSVKSDPLTREELASVGTLMGKESSMMHNSAFEDWNGNILKIDMKKLQLSSDELKGIFKTGDKEKAEDEEGMEQFLSMMEMRINNKLVFDKKIKSVKGKHDWIKQLDNKTMEVNLDLKEMTNKDHKFTNQDAFIIIETE</sequence>
<accession>A0A4V3H2I2</accession>
<name>A0A4V3H2I2_9FLAO</name>